<dbReference type="STRING" id="1618607.UY86_C0004G0012"/>
<proteinExistence type="predicted"/>
<dbReference type="PATRIC" id="fig|1618607.3.peg.295"/>
<comment type="caution">
    <text evidence="1">The sequence shown here is derived from an EMBL/GenBank/DDBJ whole genome shotgun (WGS) entry which is preliminary data.</text>
</comment>
<organism evidence="1 2">
    <name type="scientific">Candidatus Adlerbacteria bacterium GW2011_GWB1_54_7</name>
    <dbReference type="NCBI Taxonomy" id="1618607"/>
    <lineage>
        <taxon>Bacteria</taxon>
        <taxon>Candidatus Adleribacteriota</taxon>
    </lineage>
</organism>
<dbReference type="Proteomes" id="UP000033852">
    <property type="component" value="Unassembled WGS sequence"/>
</dbReference>
<gene>
    <name evidence="1" type="ORF">UY86_C0004G0012</name>
</gene>
<accession>A0A0G1Y2M9</accession>
<evidence type="ECO:0000313" key="1">
    <source>
        <dbReference type="EMBL" id="KKW37683.1"/>
    </source>
</evidence>
<sequence>MRTDIILPTAILVFATLALAVFAPPPQPAGVAHAQEVTLPAIWGNLGARLVELGIIDPQKMRELYGTSWNEEYERLLTGESGALVMSQENSGYLLNLLWALGLANKNPILEDETEMMNPAYGSPSRFASTGGWTLAAGDAMDHYDIHEFIILTQEQQRLVDKISRKVFRPCCGNSAHFPDCNHGMAMLALLELMTSQGVQERELYSTANIVNSFWFPEEHQSSCSA</sequence>
<dbReference type="EMBL" id="LCRR01000004">
    <property type="protein sequence ID" value="KKW37683.1"/>
    <property type="molecule type" value="Genomic_DNA"/>
</dbReference>
<evidence type="ECO:0000313" key="2">
    <source>
        <dbReference type="Proteomes" id="UP000033852"/>
    </source>
</evidence>
<reference evidence="1 2" key="1">
    <citation type="journal article" date="2015" name="Nature">
        <title>rRNA introns, odd ribosomes, and small enigmatic genomes across a large radiation of phyla.</title>
        <authorList>
            <person name="Brown C.T."/>
            <person name="Hug L.A."/>
            <person name="Thomas B.C."/>
            <person name="Sharon I."/>
            <person name="Castelle C.J."/>
            <person name="Singh A."/>
            <person name="Wilkins M.J."/>
            <person name="Williams K.H."/>
            <person name="Banfield J.F."/>
        </authorList>
    </citation>
    <scope>NUCLEOTIDE SEQUENCE [LARGE SCALE GENOMIC DNA]</scope>
</reference>
<protein>
    <submittedName>
        <fullName evidence="1">Uncharacterized protein</fullName>
    </submittedName>
</protein>
<dbReference type="AlphaFoldDB" id="A0A0G1Y2M9"/>
<name>A0A0G1Y2M9_9BACT</name>